<organism evidence="2 3">
    <name type="scientific">Zymoseptoria tritici ST99CH_1A5</name>
    <dbReference type="NCBI Taxonomy" id="1276529"/>
    <lineage>
        <taxon>Eukaryota</taxon>
        <taxon>Fungi</taxon>
        <taxon>Dikarya</taxon>
        <taxon>Ascomycota</taxon>
        <taxon>Pezizomycotina</taxon>
        <taxon>Dothideomycetes</taxon>
        <taxon>Dothideomycetidae</taxon>
        <taxon>Mycosphaerellales</taxon>
        <taxon>Mycosphaerellaceae</taxon>
        <taxon>Zymoseptoria</taxon>
    </lineage>
</organism>
<protein>
    <submittedName>
        <fullName evidence="2">Uncharacterized protein</fullName>
    </submittedName>
</protein>
<evidence type="ECO:0000313" key="3">
    <source>
        <dbReference type="Proteomes" id="UP000215453"/>
    </source>
</evidence>
<dbReference type="Proteomes" id="UP000215453">
    <property type="component" value="Chromosome 5"/>
</dbReference>
<evidence type="ECO:0000256" key="1">
    <source>
        <dbReference type="SAM" id="MobiDB-lite"/>
    </source>
</evidence>
<reference evidence="2 3" key="1">
    <citation type="submission" date="2016-10" db="EMBL/GenBank/DDBJ databases">
        <authorList>
            <person name="Varghese N."/>
        </authorList>
    </citation>
    <scope>NUCLEOTIDE SEQUENCE [LARGE SCALE GENOMIC DNA]</scope>
</reference>
<gene>
    <name evidence="2" type="ORF">ZT1A5_G5597</name>
</gene>
<feature type="compositionally biased region" description="Low complexity" evidence="1">
    <location>
        <begin position="99"/>
        <end position="117"/>
    </location>
</feature>
<feature type="compositionally biased region" description="Basic and acidic residues" evidence="1">
    <location>
        <begin position="38"/>
        <end position="56"/>
    </location>
</feature>
<dbReference type="AlphaFoldDB" id="A0A1Y6LIG2"/>
<feature type="region of interest" description="Disordered" evidence="1">
    <location>
        <begin position="87"/>
        <end position="133"/>
    </location>
</feature>
<proteinExistence type="predicted"/>
<feature type="compositionally biased region" description="Polar residues" evidence="1">
    <location>
        <begin position="87"/>
        <end position="98"/>
    </location>
</feature>
<dbReference type="EMBL" id="LT882680">
    <property type="protein sequence ID" value="SMY24156.1"/>
    <property type="molecule type" value="Genomic_DNA"/>
</dbReference>
<feature type="region of interest" description="Disordered" evidence="1">
    <location>
        <begin position="38"/>
        <end position="62"/>
    </location>
</feature>
<name>A0A1Y6LIG2_ZYMTR</name>
<evidence type="ECO:0000313" key="2">
    <source>
        <dbReference type="EMBL" id="SMY24156.1"/>
    </source>
</evidence>
<sequence length="133" mass="14320">MDVGLSLSPFRRSGLRFCDEGIGNWTGGMMWKREKCRSLRTRSSEDDGDGKTKAMSERTGVGLSSARADQLLPFALPALTRAVFNSDISSPPQHSYRQAPSMAHSASASAANAYVPSSWPPVEMPQDVEGGSL</sequence>
<accession>A0A1Y6LIG2</accession>